<comment type="caution">
    <text evidence="1">The sequence shown here is derived from an EMBL/GenBank/DDBJ whole genome shotgun (WGS) entry which is preliminary data.</text>
</comment>
<dbReference type="EMBL" id="VSSQ01025719">
    <property type="protein sequence ID" value="MPM74049.1"/>
    <property type="molecule type" value="Genomic_DNA"/>
</dbReference>
<gene>
    <name evidence="1" type="ORF">SDC9_121034</name>
</gene>
<dbReference type="AlphaFoldDB" id="A0A645CAU1"/>
<sequence>MFGLSTREVLTKVILNSVKNNIGIYKQSIIDNISNIKSNPELENTVLFQSIRQEYLDHVSNDVFNSFKLSSPSIAARIQLTLMSPSLCGYDDINFENGILAGSIYAICYYSMNNKVAAPKDCINLNHIHNDIMEQALSELDKELL</sequence>
<protein>
    <submittedName>
        <fullName evidence="1">Uncharacterized protein</fullName>
    </submittedName>
</protein>
<name>A0A645CAU1_9ZZZZ</name>
<proteinExistence type="predicted"/>
<accession>A0A645CAU1</accession>
<reference evidence="1" key="1">
    <citation type="submission" date="2019-08" db="EMBL/GenBank/DDBJ databases">
        <authorList>
            <person name="Kucharzyk K."/>
            <person name="Murdoch R.W."/>
            <person name="Higgins S."/>
            <person name="Loffler F."/>
        </authorList>
    </citation>
    <scope>NUCLEOTIDE SEQUENCE</scope>
</reference>
<organism evidence="1">
    <name type="scientific">bioreactor metagenome</name>
    <dbReference type="NCBI Taxonomy" id="1076179"/>
    <lineage>
        <taxon>unclassified sequences</taxon>
        <taxon>metagenomes</taxon>
        <taxon>ecological metagenomes</taxon>
    </lineage>
</organism>
<evidence type="ECO:0000313" key="1">
    <source>
        <dbReference type="EMBL" id="MPM74049.1"/>
    </source>
</evidence>